<accession>A0ABX1J104</accession>
<keyword evidence="2" id="KW-1185">Reference proteome</keyword>
<dbReference type="Proteomes" id="UP000715441">
    <property type="component" value="Unassembled WGS sequence"/>
</dbReference>
<gene>
    <name evidence="1" type="ORF">HFP15_10565</name>
</gene>
<protein>
    <submittedName>
        <fullName evidence="1">Uncharacterized protein</fullName>
    </submittedName>
</protein>
<sequence>MSENNWTPDYVQCTAYQATVEEVESDFEGKFRIDFQYRREGDAALFRIITRVRDDNLTVFQTHIARFGEHPLSDEPDEDEITRFLDDTVVPAVFPFIQEGVASGATRVRPGQPLFIGLEAKPLTLKHD</sequence>
<evidence type="ECO:0000313" key="2">
    <source>
        <dbReference type="Proteomes" id="UP000715441"/>
    </source>
</evidence>
<organism evidence="1 2">
    <name type="scientific">Amycolatopsis acididurans</name>
    <dbReference type="NCBI Taxonomy" id="2724524"/>
    <lineage>
        <taxon>Bacteria</taxon>
        <taxon>Bacillati</taxon>
        <taxon>Actinomycetota</taxon>
        <taxon>Actinomycetes</taxon>
        <taxon>Pseudonocardiales</taxon>
        <taxon>Pseudonocardiaceae</taxon>
        <taxon>Amycolatopsis</taxon>
    </lineage>
</organism>
<proteinExistence type="predicted"/>
<name>A0ABX1J104_9PSEU</name>
<evidence type="ECO:0000313" key="1">
    <source>
        <dbReference type="EMBL" id="NKQ53324.1"/>
    </source>
</evidence>
<dbReference type="RefSeq" id="WP_168514153.1">
    <property type="nucleotide sequence ID" value="NZ_JAAXLS010000005.1"/>
</dbReference>
<dbReference type="EMBL" id="JAAXLS010000005">
    <property type="protein sequence ID" value="NKQ53324.1"/>
    <property type="molecule type" value="Genomic_DNA"/>
</dbReference>
<comment type="caution">
    <text evidence="1">The sequence shown here is derived from an EMBL/GenBank/DDBJ whole genome shotgun (WGS) entry which is preliminary data.</text>
</comment>
<reference evidence="1 2" key="1">
    <citation type="submission" date="2020-04" db="EMBL/GenBank/DDBJ databases">
        <title>Novel species.</title>
        <authorList>
            <person name="Teo W.F.A."/>
            <person name="Lipun K."/>
            <person name="Srisuk N."/>
            <person name="Duangmal K."/>
        </authorList>
    </citation>
    <scope>NUCLEOTIDE SEQUENCE [LARGE SCALE GENOMIC DNA]</scope>
    <source>
        <strain evidence="1 2">K13G38</strain>
    </source>
</reference>